<dbReference type="InterPro" id="IPR050287">
    <property type="entry name" value="MTA/SAH_deaminase"/>
</dbReference>
<dbReference type="Gene3D" id="2.30.40.10">
    <property type="entry name" value="Urease, subunit C, domain 1"/>
    <property type="match status" value="1"/>
</dbReference>
<dbReference type="GO" id="GO:0050416">
    <property type="term" value="F:formimidoylglutamate deiminase activity"/>
    <property type="evidence" value="ECO:0007669"/>
    <property type="project" value="UniProtKB-EC"/>
</dbReference>
<keyword evidence="1 3" id="KW-0378">Hydrolase</keyword>
<dbReference type="Gene3D" id="3.20.20.140">
    <property type="entry name" value="Metal-dependent hydrolases"/>
    <property type="match status" value="1"/>
</dbReference>
<evidence type="ECO:0000313" key="4">
    <source>
        <dbReference type="Proteomes" id="UP000523139"/>
    </source>
</evidence>
<dbReference type="Proteomes" id="UP000523139">
    <property type="component" value="Unassembled WGS sequence"/>
</dbReference>
<comment type="caution">
    <text evidence="3">The sequence shown here is derived from an EMBL/GenBank/DDBJ whole genome shotgun (WGS) entry which is preliminary data.</text>
</comment>
<organism evidence="3 4">
    <name type="scientific">Nesterenkonia sedimenti</name>
    <dbReference type="NCBI Taxonomy" id="1463632"/>
    <lineage>
        <taxon>Bacteria</taxon>
        <taxon>Bacillati</taxon>
        <taxon>Actinomycetota</taxon>
        <taxon>Actinomycetes</taxon>
        <taxon>Micrococcales</taxon>
        <taxon>Micrococcaceae</taxon>
        <taxon>Nesterenkonia</taxon>
    </lineage>
</organism>
<dbReference type="InterPro" id="IPR006680">
    <property type="entry name" value="Amidohydro-rel"/>
</dbReference>
<accession>A0A7X8THM1</accession>
<sequence>METLSLAAPINAHSHAFHRLLRGRTHDQGGDFWVWREQMYQAAAQLSPEAYEQLATAVYAEMVCAGYSAVGEFHYLHHQPDGTPYADHEMERALIRAAQAAGIRLVLLDTLYLQGGLTAEGSRIELNSIQGRFSDGDAEQWAIRWEELHWVVAEEDTGGLVTLGAAVHSLRAVAKDQLPVVTALMKRHPSAPLHIHVSEQPAENTAIAAAYGKTPTEVLAKAELLSPQLSAVHATHLSSSDIGLLGEAGVNIVMCPTTEADLADGIGPARQLADAGAVIALGSDQHVVIDPYLEMRALEHGERLETGTRGRFSPEEINQAARAGGLRSLGLAENNDQISVRTDSVRTIGSRGAQIPLTATSADVETVRVNGSEIAHRGIHAKLGDPSALYSRFFSDHPEYL</sequence>
<dbReference type="PANTHER" id="PTHR43794:SF11">
    <property type="entry name" value="AMIDOHYDROLASE-RELATED DOMAIN-CONTAINING PROTEIN"/>
    <property type="match status" value="1"/>
</dbReference>
<dbReference type="InterPro" id="IPR011059">
    <property type="entry name" value="Metal-dep_hydrolase_composite"/>
</dbReference>
<dbReference type="SUPFAM" id="SSF51556">
    <property type="entry name" value="Metallo-dependent hydrolases"/>
    <property type="match status" value="1"/>
</dbReference>
<protein>
    <submittedName>
        <fullName evidence="3">Formimidoylglutamate deiminase</fullName>
        <ecNumber evidence="3">3.5.3.13</ecNumber>
    </submittedName>
</protein>
<feature type="domain" description="Amidohydrolase-related" evidence="2">
    <location>
        <begin position="9"/>
        <end position="338"/>
    </location>
</feature>
<dbReference type="AlphaFoldDB" id="A0A7X8THM1"/>
<reference evidence="3 4" key="1">
    <citation type="submission" date="2020-04" db="EMBL/GenBank/DDBJ databases">
        <title>Nesterenkonia sp. nov., isolated from marine sediment.</title>
        <authorList>
            <person name="Zhang G."/>
        </authorList>
    </citation>
    <scope>NUCLEOTIDE SEQUENCE [LARGE SCALE GENOMIC DNA]</scope>
    <source>
        <strain evidence="3 4">MY13</strain>
    </source>
</reference>
<keyword evidence="4" id="KW-1185">Reference proteome</keyword>
<dbReference type="NCBIfam" id="NF006681">
    <property type="entry name" value="PRK09229.1-2"/>
    <property type="match status" value="1"/>
</dbReference>
<dbReference type="PANTHER" id="PTHR43794">
    <property type="entry name" value="AMINOHYDROLASE SSNA-RELATED"/>
    <property type="match status" value="1"/>
</dbReference>
<dbReference type="Pfam" id="PF01979">
    <property type="entry name" value="Amidohydro_1"/>
    <property type="match status" value="1"/>
</dbReference>
<name>A0A7X8THM1_9MICC</name>
<dbReference type="EMBL" id="JABAHY010000001">
    <property type="protein sequence ID" value="NLS08612.1"/>
    <property type="molecule type" value="Genomic_DNA"/>
</dbReference>
<dbReference type="RefSeq" id="WP_168886106.1">
    <property type="nucleotide sequence ID" value="NZ_JABAHY010000001.1"/>
</dbReference>
<evidence type="ECO:0000259" key="2">
    <source>
        <dbReference type="Pfam" id="PF01979"/>
    </source>
</evidence>
<gene>
    <name evidence="3" type="ORF">HGQ17_01035</name>
</gene>
<proteinExistence type="predicted"/>
<evidence type="ECO:0000313" key="3">
    <source>
        <dbReference type="EMBL" id="NLS08612.1"/>
    </source>
</evidence>
<evidence type="ECO:0000256" key="1">
    <source>
        <dbReference type="ARBA" id="ARBA00022801"/>
    </source>
</evidence>
<dbReference type="InterPro" id="IPR032466">
    <property type="entry name" value="Metal_Hydrolase"/>
</dbReference>
<dbReference type="EC" id="3.5.3.13" evidence="3"/>